<dbReference type="SUPFAM" id="SSF56219">
    <property type="entry name" value="DNase I-like"/>
    <property type="match status" value="1"/>
</dbReference>
<gene>
    <name evidence="2" type="primary">LOC104720687</name>
</gene>
<dbReference type="GeneID" id="104720687"/>
<dbReference type="Proteomes" id="UP000694864">
    <property type="component" value="Chromosome 10"/>
</dbReference>
<evidence type="ECO:0000313" key="1">
    <source>
        <dbReference type="Proteomes" id="UP000694864"/>
    </source>
</evidence>
<dbReference type="PANTHER" id="PTHR33710:SF79">
    <property type="entry name" value="OS06G0205337 PROTEIN"/>
    <property type="match status" value="1"/>
</dbReference>
<reference evidence="1" key="1">
    <citation type="journal article" date="2014" name="Nat. Commun.">
        <title>The emerging biofuel crop Camelina sativa retains a highly undifferentiated hexaploid genome structure.</title>
        <authorList>
            <person name="Kagale S."/>
            <person name="Koh C."/>
            <person name="Nixon J."/>
            <person name="Bollina V."/>
            <person name="Clarke W.E."/>
            <person name="Tuteja R."/>
            <person name="Spillane C."/>
            <person name="Robinson S.J."/>
            <person name="Links M.G."/>
            <person name="Clarke C."/>
            <person name="Higgins E.E."/>
            <person name="Huebert T."/>
            <person name="Sharpe A.G."/>
            <person name="Parkin I.A."/>
        </authorList>
    </citation>
    <scope>NUCLEOTIDE SEQUENCE [LARGE SCALE GENOMIC DNA]</scope>
    <source>
        <strain evidence="1">cv. DH55</strain>
    </source>
</reference>
<protein>
    <submittedName>
        <fullName evidence="2">Uncharacterized protein LOC104720687</fullName>
    </submittedName>
</protein>
<dbReference type="RefSeq" id="XP_010436867.1">
    <property type="nucleotide sequence ID" value="XM_010438565.1"/>
</dbReference>
<dbReference type="PANTHER" id="PTHR33710">
    <property type="entry name" value="BNAC02G09200D PROTEIN"/>
    <property type="match status" value="1"/>
</dbReference>
<evidence type="ECO:0000313" key="2">
    <source>
        <dbReference type="RefSeq" id="XP_010436867.1"/>
    </source>
</evidence>
<keyword evidence="1" id="KW-1185">Reference proteome</keyword>
<dbReference type="InterPro" id="IPR036691">
    <property type="entry name" value="Endo/exonu/phosph_ase_sf"/>
</dbReference>
<proteinExistence type="predicted"/>
<accession>A0ABM0U6X0</accession>
<organism evidence="1 2">
    <name type="scientific">Camelina sativa</name>
    <name type="common">False flax</name>
    <name type="synonym">Myagrum sativum</name>
    <dbReference type="NCBI Taxonomy" id="90675"/>
    <lineage>
        <taxon>Eukaryota</taxon>
        <taxon>Viridiplantae</taxon>
        <taxon>Streptophyta</taxon>
        <taxon>Embryophyta</taxon>
        <taxon>Tracheophyta</taxon>
        <taxon>Spermatophyta</taxon>
        <taxon>Magnoliopsida</taxon>
        <taxon>eudicotyledons</taxon>
        <taxon>Gunneridae</taxon>
        <taxon>Pentapetalae</taxon>
        <taxon>rosids</taxon>
        <taxon>malvids</taxon>
        <taxon>Brassicales</taxon>
        <taxon>Brassicaceae</taxon>
        <taxon>Camelineae</taxon>
        <taxon>Camelina</taxon>
    </lineage>
</organism>
<name>A0ABM0U6X0_CAMSA</name>
<reference evidence="2" key="2">
    <citation type="submission" date="2025-08" db="UniProtKB">
        <authorList>
            <consortium name="RefSeq"/>
        </authorList>
    </citation>
    <scope>IDENTIFICATION</scope>
    <source>
        <tissue evidence="2">Leaf</tissue>
    </source>
</reference>
<sequence length="177" mass="20108">MHGFQSLISDCELDDLAYVGPYFTWWDNQGDNPIGKKLDSAVVNGAWGQFFPNSFASFETCGVSDHCRCSVSLSHQVHTARRLFKFFTYLGDSPKFHSTVQQVWDAFEPLYHSRSALFLYHKKLKKLKFSLRSLNQEKYGDIPKRTREAFDALCDCQNEALTSPSAESFAAVSEAID</sequence>